<dbReference type="EMBL" id="MK500591">
    <property type="protein sequence ID" value="QBK93224.1"/>
    <property type="molecule type" value="Genomic_DNA"/>
</dbReference>
<name>A0A481ZBE4_9VIRU</name>
<reference evidence="1" key="1">
    <citation type="journal article" date="2019" name="MBio">
        <title>Virus Genomes from Deep Sea Sediments Expand the Ocean Megavirome and Support Independent Origins of Viral Gigantism.</title>
        <authorList>
            <person name="Backstrom D."/>
            <person name="Yutin N."/>
            <person name="Jorgensen S.L."/>
            <person name="Dharamshi J."/>
            <person name="Homa F."/>
            <person name="Zaremba-Niedwiedzka K."/>
            <person name="Spang A."/>
            <person name="Wolf Y.I."/>
            <person name="Koonin E.V."/>
            <person name="Ettema T.J."/>
        </authorList>
    </citation>
    <scope>NUCLEOTIDE SEQUENCE</scope>
</reference>
<sequence>MGGDKGSNYVFLTEMLKDDHKISEEELVELDNILVTMANNVNNDLMSLEEYCEILDVVLKLFYITFQRQHNPLNRHSLSKHLKEFLLKCKYGHKLSDEQLGTLNDLLDIFMKHSDGEKGAKLLLKKMLKNGCISSIKYNELIKNLS</sequence>
<accession>A0A481ZBE4</accession>
<protein>
    <submittedName>
        <fullName evidence="1">Uncharacterized protein</fullName>
    </submittedName>
</protein>
<evidence type="ECO:0000313" key="1">
    <source>
        <dbReference type="EMBL" id="QBK93224.1"/>
    </source>
</evidence>
<gene>
    <name evidence="1" type="ORF">LCPAC403_03580</name>
</gene>
<organism evidence="1">
    <name type="scientific">Pithovirus LCPAC403</name>
    <dbReference type="NCBI Taxonomy" id="2506596"/>
    <lineage>
        <taxon>Viruses</taxon>
        <taxon>Pithoviruses</taxon>
    </lineage>
</organism>
<proteinExistence type="predicted"/>